<reference evidence="1" key="1">
    <citation type="submission" date="2020-05" db="EMBL/GenBank/DDBJ databases">
        <title>Large-scale comparative analyses of tick genomes elucidate their genetic diversity and vector capacities.</title>
        <authorList>
            <person name="Jia N."/>
            <person name="Wang J."/>
            <person name="Shi W."/>
            <person name="Du L."/>
            <person name="Sun Y."/>
            <person name="Zhan W."/>
            <person name="Jiang J."/>
            <person name="Wang Q."/>
            <person name="Zhang B."/>
            <person name="Ji P."/>
            <person name="Sakyi L.B."/>
            <person name="Cui X."/>
            <person name="Yuan T."/>
            <person name="Jiang B."/>
            <person name="Yang W."/>
            <person name="Lam T.T.-Y."/>
            <person name="Chang Q."/>
            <person name="Ding S."/>
            <person name="Wang X."/>
            <person name="Zhu J."/>
            <person name="Ruan X."/>
            <person name="Zhao L."/>
            <person name="Wei J."/>
            <person name="Que T."/>
            <person name="Du C."/>
            <person name="Cheng J."/>
            <person name="Dai P."/>
            <person name="Han X."/>
            <person name="Huang E."/>
            <person name="Gao Y."/>
            <person name="Liu J."/>
            <person name="Shao H."/>
            <person name="Ye R."/>
            <person name="Li L."/>
            <person name="Wei W."/>
            <person name="Wang X."/>
            <person name="Wang C."/>
            <person name="Yang T."/>
            <person name="Huo Q."/>
            <person name="Li W."/>
            <person name="Guo W."/>
            <person name="Chen H."/>
            <person name="Zhou L."/>
            <person name="Ni X."/>
            <person name="Tian J."/>
            <person name="Zhou Y."/>
            <person name="Sheng Y."/>
            <person name="Liu T."/>
            <person name="Pan Y."/>
            <person name="Xia L."/>
            <person name="Li J."/>
            <person name="Zhao F."/>
            <person name="Cao W."/>
        </authorList>
    </citation>
    <scope>NUCLEOTIDE SEQUENCE</scope>
    <source>
        <strain evidence="1">Hyas-2018</strain>
    </source>
</reference>
<gene>
    <name evidence="1" type="ORF">HPB50_025111</name>
</gene>
<evidence type="ECO:0000313" key="1">
    <source>
        <dbReference type="EMBL" id="KAH6937022.1"/>
    </source>
</evidence>
<comment type="caution">
    <text evidence="1">The sequence shown here is derived from an EMBL/GenBank/DDBJ whole genome shotgun (WGS) entry which is preliminary data.</text>
</comment>
<accession>A0ACB7SP91</accession>
<name>A0ACB7SP91_HYAAI</name>
<dbReference type="EMBL" id="CM023483">
    <property type="protein sequence ID" value="KAH6937022.1"/>
    <property type="molecule type" value="Genomic_DNA"/>
</dbReference>
<organism evidence="1 2">
    <name type="scientific">Hyalomma asiaticum</name>
    <name type="common">Tick</name>
    <dbReference type="NCBI Taxonomy" id="266040"/>
    <lineage>
        <taxon>Eukaryota</taxon>
        <taxon>Metazoa</taxon>
        <taxon>Ecdysozoa</taxon>
        <taxon>Arthropoda</taxon>
        <taxon>Chelicerata</taxon>
        <taxon>Arachnida</taxon>
        <taxon>Acari</taxon>
        <taxon>Parasitiformes</taxon>
        <taxon>Ixodida</taxon>
        <taxon>Ixodoidea</taxon>
        <taxon>Ixodidae</taxon>
        <taxon>Hyalomminae</taxon>
        <taxon>Hyalomma</taxon>
    </lineage>
</organism>
<keyword evidence="2" id="KW-1185">Reference proteome</keyword>
<sequence>MESTFPAKQEATAAEQECAPGAPTTDRDSATAESQTDAQPKVASTRKRRHKGRRNRLSVPAVKFPPFFRQPLWHRYGLKVAAATACTLAVCWAIPAAIRFTVGCWQPHCTNWVDEMSSSLNLDQNPCDNFYSFVCGKETSMLTLFRRGGFIRLTVSVYLSFLKRLMVTDFRNSQEELSVAHRRYLQLSQRCFQHAISGRDHVHLVKTVMSEHGLSWPPEKDEPRSLIERLTELSLVRGIHVLFTVEPGINLKRPGFYTLHLGVNLQSLALWTLLRANLIRAGSLGTFFVRTAAVLSKEPMDPRLVERLVALDNMIMTVAMGTSFTERLNLTEQFVSFANLGNYTGEFFPGQVLLRAANRVLEFYTQPLTPEDELMLTQGSYLRLLGRLLLAKGDSETVQAYTALMLARSLSPAASHDLAEAQSPGKGSSLLSTLLSVQHCLGVAVVELPYIAGDLFVRWFFPGGQMDAAHDMVARIANATRQVFETLHWIDEPTRRNALLRIENLEQIVGRPENLSTTMQLDDYYSFLAAAPDDISYPEMLFDMMRSRSTAALRLLNASRPVFIHVRKEFPMVLVNAFYVPIYHVIVIPPGIMFSPFFKRAGVPAALNYGSLGHVIGHEITHSFDEDFGLYNKFGEREDWWSQKSRANFRDRLRCLRRLYNEASTGTGIDFGDTALAENFADCGGMAKTIQAFRNLGPQPDMILKGREFTAEQVFFISSCYKWCWPMRDSEGLRKGDARDEVVKFYSPMDMRCNVPLMNMPEFAQAFACANGSYMSSLSRCEVF</sequence>
<proteinExistence type="predicted"/>
<evidence type="ECO:0000313" key="2">
    <source>
        <dbReference type="Proteomes" id="UP000821845"/>
    </source>
</evidence>
<protein>
    <submittedName>
        <fullName evidence="1">Uncharacterized protein</fullName>
    </submittedName>
</protein>
<dbReference type="Proteomes" id="UP000821845">
    <property type="component" value="Chromosome 3"/>
</dbReference>